<name>A0A133URX7_9EURY</name>
<dbReference type="Gene3D" id="3.40.50.2000">
    <property type="entry name" value="Glycogen Phosphorylase B"/>
    <property type="match status" value="2"/>
</dbReference>
<keyword evidence="3" id="KW-1185">Reference proteome</keyword>
<dbReference type="InterPro" id="IPR050194">
    <property type="entry name" value="Glycosyltransferase_grp1"/>
</dbReference>
<organism evidence="2 3">
    <name type="scientific">candidate division MSBL1 archaeon SCGC-AAA259I09</name>
    <dbReference type="NCBI Taxonomy" id="1698267"/>
    <lineage>
        <taxon>Archaea</taxon>
        <taxon>Methanobacteriati</taxon>
        <taxon>Methanobacteriota</taxon>
        <taxon>candidate division MSBL1</taxon>
    </lineage>
</organism>
<dbReference type="SUPFAM" id="SSF53756">
    <property type="entry name" value="UDP-Glycosyltransferase/glycogen phosphorylase"/>
    <property type="match status" value="1"/>
</dbReference>
<dbReference type="PANTHER" id="PTHR45947:SF3">
    <property type="entry name" value="SULFOQUINOVOSYL TRANSFERASE SQD2"/>
    <property type="match status" value="1"/>
</dbReference>
<dbReference type="Pfam" id="PF13439">
    <property type="entry name" value="Glyco_transf_4"/>
    <property type="match status" value="1"/>
</dbReference>
<proteinExistence type="predicted"/>
<dbReference type="CDD" id="cd03801">
    <property type="entry name" value="GT4_PimA-like"/>
    <property type="match status" value="1"/>
</dbReference>
<evidence type="ECO:0000313" key="2">
    <source>
        <dbReference type="EMBL" id="KXA96985.1"/>
    </source>
</evidence>
<dbReference type="PANTHER" id="PTHR45947">
    <property type="entry name" value="SULFOQUINOVOSYL TRANSFERASE SQD2"/>
    <property type="match status" value="1"/>
</dbReference>
<protein>
    <recommendedName>
        <fullName evidence="1">Glycosyltransferase subfamily 4-like N-terminal domain-containing protein</fullName>
    </recommendedName>
</protein>
<comment type="caution">
    <text evidence="2">The sequence shown here is derived from an EMBL/GenBank/DDBJ whole genome shotgun (WGS) entry which is preliminary data.</text>
</comment>
<dbReference type="Proteomes" id="UP000070463">
    <property type="component" value="Unassembled WGS sequence"/>
</dbReference>
<dbReference type="GO" id="GO:0016757">
    <property type="term" value="F:glycosyltransferase activity"/>
    <property type="evidence" value="ECO:0007669"/>
    <property type="project" value="TreeGrafter"/>
</dbReference>
<reference evidence="2 3" key="1">
    <citation type="journal article" date="2016" name="Sci. Rep.">
        <title>Metabolic traits of an uncultured archaeal lineage -MSBL1- from brine pools of the Red Sea.</title>
        <authorList>
            <person name="Mwirichia R."/>
            <person name="Alam I."/>
            <person name="Rashid M."/>
            <person name="Vinu M."/>
            <person name="Ba-Alawi W."/>
            <person name="Anthony Kamau A."/>
            <person name="Kamanda Ngugi D."/>
            <person name="Goker M."/>
            <person name="Klenk H.P."/>
            <person name="Bajic V."/>
            <person name="Stingl U."/>
        </authorList>
    </citation>
    <scope>NUCLEOTIDE SEQUENCE [LARGE SCALE GENOMIC DNA]</scope>
    <source>
        <strain evidence="2">SCGC-AAA259I09</strain>
    </source>
</reference>
<sequence>MTLKGVVGIVLKVAMCTDFYSSIGGIRTHIDLLSETLHNFGHEITIITKGVEGASGGMVESVGFPLPFQSSVLPPNPANLEEILKDGDFDIIHAHHAFTPTPLLSILLADELETPAVLTNHSVSFAYDYSPLWRPLAEFLYPYKGLINSVGRIIAVSEAAATFMEHFASEGEVSVIPNPVHEDYFENGEIDFRDQPDGGKTVLYVGRLSREKGVHKLPSILKTVSEELSDVQLLIAGTGT</sequence>
<gene>
    <name evidence="2" type="ORF">AKJ37_04005</name>
</gene>
<dbReference type="AlphaFoldDB" id="A0A133URX7"/>
<feature type="domain" description="Glycosyltransferase subfamily 4-like N-terminal" evidence="1">
    <location>
        <begin position="23"/>
        <end position="183"/>
    </location>
</feature>
<accession>A0A133URX7</accession>
<dbReference type="InterPro" id="IPR028098">
    <property type="entry name" value="Glyco_trans_4-like_N"/>
</dbReference>
<evidence type="ECO:0000313" key="3">
    <source>
        <dbReference type="Proteomes" id="UP000070463"/>
    </source>
</evidence>
<dbReference type="EMBL" id="LHXR01000050">
    <property type="protein sequence ID" value="KXA96985.1"/>
    <property type="molecule type" value="Genomic_DNA"/>
</dbReference>
<evidence type="ECO:0000259" key="1">
    <source>
        <dbReference type="Pfam" id="PF13439"/>
    </source>
</evidence>